<evidence type="ECO:0000313" key="1">
    <source>
        <dbReference type="EMBL" id="KAH6941267.1"/>
    </source>
</evidence>
<organism evidence="1 2">
    <name type="scientific">Hyalomma asiaticum</name>
    <name type="common">Tick</name>
    <dbReference type="NCBI Taxonomy" id="266040"/>
    <lineage>
        <taxon>Eukaryota</taxon>
        <taxon>Metazoa</taxon>
        <taxon>Ecdysozoa</taxon>
        <taxon>Arthropoda</taxon>
        <taxon>Chelicerata</taxon>
        <taxon>Arachnida</taxon>
        <taxon>Acari</taxon>
        <taxon>Parasitiformes</taxon>
        <taxon>Ixodida</taxon>
        <taxon>Ixodoidea</taxon>
        <taxon>Ixodidae</taxon>
        <taxon>Hyalomminae</taxon>
        <taxon>Hyalomma</taxon>
    </lineage>
</organism>
<dbReference type="Proteomes" id="UP000821845">
    <property type="component" value="Chromosome 11"/>
</dbReference>
<evidence type="ECO:0000313" key="2">
    <source>
        <dbReference type="Proteomes" id="UP000821845"/>
    </source>
</evidence>
<proteinExistence type="predicted"/>
<accession>A0ACB7T179</accession>
<dbReference type="EMBL" id="CM023491">
    <property type="protein sequence ID" value="KAH6941267.1"/>
    <property type="molecule type" value="Genomic_DNA"/>
</dbReference>
<protein>
    <submittedName>
        <fullName evidence="1">Uncharacterized protein</fullName>
    </submittedName>
</protein>
<sequence>MQQTLWVGLAMMAISACHACEEDRANFSVFYDIGTEEEATLFPCLQCFAIPCEGRGEKLRTPIIGTRKFCCRRCSHVAMPGSPCSLQRDESAVVCHNGDICSVTKKVCVKECPLPPL</sequence>
<keyword evidence="2" id="KW-1185">Reference proteome</keyword>
<gene>
    <name evidence="1" type="ORF">HPB50_015456</name>
</gene>
<comment type="caution">
    <text evidence="1">The sequence shown here is derived from an EMBL/GenBank/DDBJ whole genome shotgun (WGS) entry which is preliminary data.</text>
</comment>
<name>A0ACB7T179_HYAAI</name>
<reference evidence="1" key="1">
    <citation type="submission" date="2020-05" db="EMBL/GenBank/DDBJ databases">
        <title>Large-scale comparative analyses of tick genomes elucidate their genetic diversity and vector capacities.</title>
        <authorList>
            <person name="Jia N."/>
            <person name="Wang J."/>
            <person name="Shi W."/>
            <person name="Du L."/>
            <person name="Sun Y."/>
            <person name="Zhan W."/>
            <person name="Jiang J."/>
            <person name="Wang Q."/>
            <person name="Zhang B."/>
            <person name="Ji P."/>
            <person name="Sakyi L.B."/>
            <person name="Cui X."/>
            <person name="Yuan T."/>
            <person name="Jiang B."/>
            <person name="Yang W."/>
            <person name="Lam T.T.-Y."/>
            <person name="Chang Q."/>
            <person name="Ding S."/>
            <person name="Wang X."/>
            <person name="Zhu J."/>
            <person name="Ruan X."/>
            <person name="Zhao L."/>
            <person name="Wei J."/>
            <person name="Que T."/>
            <person name="Du C."/>
            <person name="Cheng J."/>
            <person name="Dai P."/>
            <person name="Han X."/>
            <person name="Huang E."/>
            <person name="Gao Y."/>
            <person name="Liu J."/>
            <person name="Shao H."/>
            <person name="Ye R."/>
            <person name="Li L."/>
            <person name="Wei W."/>
            <person name="Wang X."/>
            <person name="Wang C."/>
            <person name="Yang T."/>
            <person name="Huo Q."/>
            <person name="Li W."/>
            <person name="Guo W."/>
            <person name="Chen H."/>
            <person name="Zhou L."/>
            <person name="Ni X."/>
            <person name="Tian J."/>
            <person name="Zhou Y."/>
            <person name="Sheng Y."/>
            <person name="Liu T."/>
            <person name="Pan Y."/>
            <person name="Xia L."/>
            <person name="Li J."/>
            <person name="Zhao F."/>
            <person name="Cao W."/>
        </authorList>
    </citation>
    <scope>NUCLEOTIDE SEQUENCE</scope>
    <source>
        <strain evidence="1">Hyas-2018</strain>
    </source>
</reference>